<organism evidence="2 3">
    <name type="scientific">Neobacillus niacini</name>
    <dbReference type="NCBI Taxonomy" id="86668"/>
    <lineage>
        <taxon>Bacteria</taxon>
        <taxon>Bacillati</taxon>
        <taxon>Bacillota</taxon>
        <taxon>Bacilli</taxon>
        <taxon>Bacillales</taxon>
        <taxon>Bacillaceae</taxon>
        <taxon>Neobacillus</taxon>
    </lineage>
</organism>
<gene>
    <name evidence="2" type="ORF">F4694_004491</name>
</gene>
<keyword evidence="1" id="KW-0472">Membrane</keyword>
<protein>
    <submittedName>
        <fullName evidence="2">Uncharacterized protein</fullName>
    </submittedName>
</protein>
<reference evidence="3" key="1">
    <citation type="submission" date="2020-07" db="EMBL/GenBank/DDBJ databases">
        <authorList>
            <person name="Partida-Martinez L."/>
            <person name="Huntemann M."/>
            <person name="Clum A."/>
            <person name="Wang J."/>
            <person name="Palaniappan K."/>
            <person name="Ritter S."/>
            <person name="Chen I.-M."/>
            <person name="Stamatis D."/>
            <person name="Reddy T."/>
            <person name="O'Malley R."/>
            <person name="Daum C."/>
            <person name="Shapiro N."/>
            <person name="Ivanova N."/>
            <person name="Kyrpides N."/>
            <person name="Woyke T."/>
        </authorList>
    </citation>
    <scope>NUCLEOTIDE SEQUENCE [LARGE SCALE GENOMIC DNA]</scope>
    <source>
        <strain evidence="3">AT2.8</strain>
    </source>
</reference>
<feature type="transmembrane region" description="Helical" evidence="1">
    <location>
        <begin position="35"/>
        <end position="53"/>
    </location>
</feature>
<comment type="caution">
    <text evidence="2">The sequence shown here is derived from an EMBL/GenBank/DDBJ whole genome shotgun (WGS) entry which is preliminary data.</text>
</comment>
<dbReference type="Pfam" id="PF22268">
    <property type="entry name" value="DUF6954"/>
    <property type="match status" value="1"/>
</dbReference>
<accession>A0A852TKR9</accession>
<evidence type="ECO:0000256" key="1">
    <source>
        <dbReference type="SAM" id="Phobius"/>
    </source>
</evidence>
<dbReference type="EMBL" id="JACCBX010000010">
    <property type="protein sequence ID" value="NYE07674.1"/>
    <property type="molecule type" value="Genomic_DNA"/>
</dbReference>
<sequence>MKFLVHTFFIILILLVTFFGLGPVLYADGVIQERIWTAAMVILLYAILVFLYSRTIKWIKKK</sequence>
<dbReference type="Proteomes" id="UP000548423">
    <property type="component" value="Unassembled WGS sequence"/>
</dbReference>
<dbReference type="AlphaFoldDB" id="A0A852TKR9"/>
<keyword evidence="1" id="KW-1133">Transmembrane helix</keyword>
<feature type="transmembrane region" description="Helical" evidence="1">
    <location>
        <begin position="7"/>
        <end position="29"/>
    </location>
</feature>
<name>A0A852TKR9_9BACI</name>
<dbReference type="InterPro" id="IPR054229">
    <property type="entry name" value="DUF6954"/>
</dbReference>
<keyword evidence="1" id="KW-0812">Transmembrane</keyword>
<proteinExistence type="predicted"/>
<evidence type="ECO:0000313" key="3">
    <source>
        <dbReference type="Proteomes" id="UP000548423"/>
    </source>
</evidence>
<reference evidence="3" key="2">
    <citation type="submission" date="2020-08" db="EMBL/GenBank/DDBJ databases">
        <title>The Agave Microbiome: Exploring the role of microbial communities in plant adaptations to desert environments.</title>
        <authorList>
            <person name="Partida-Martinez L.P."/>
        </authorList>
    </citation>
    <scope>NUCLEOTIDE SEQUENCE [LARGE SCALE GENOMIC DNA]</scope>
    <source>
        <strain evidence="3">AT2.8</strain>
    </source>
</reference>
<evidence type="ECO:0000313" key="2">
    <source>
        <dbReference type="EMBL" id="NYE07674.1"/>
    </source>
</evidence>